<reference evidence="2 3" key="1">
    <citation type="submission" date="2021-03" db="EMBL/GenBank/DDBJ databases">
        <title>Fibrella sp. HMF5036 genome sequencing and assembly.</title>
        <authorList>
            <person name="Kang H."/>
            <person name="Kim H."/>
            <person name="Bae S."/>
            <person name="Joh K."/>
        </authorList>
    </citation>
    <scope>NUCLEOTIDE SEQUENCE [LARGE SCALE GENOMIC DNA]</scope>
    <source>
        <strain evidence="2 3">HMF5036</strain>
    </source>
</reference>
<feature type="transmembrane region" description="Helical" evidence="1">
    <location>
        <begin position="151"/>
        <end position="174"/>
    </location>
</feature>
<feature type="transmembrane region" description="Helical" evidence="1">
    <location>
        <begin position="121"/>
        <end position="139"/>
    </location>
</feature>
<organism evidence="2 3">
    <name type="scientific">Fibrella aquatilis</name>
    <dbReference type="NCBI Taxonomy" id="2817059"/>
    <lineage>
        <taxon>Bacteria</taxon>
        <taxon>Pseudomonadati</taxon>
        <taxon>Bacteroidota</taxon>
        <taxon>Cytophagia</taxon>
        <taxon>Cytophagales</taxon>
        <taxon>Spirosomataceae</taxon>
        <taxon>Fibrella</taxon>
    </lineage>
</organism>
<feature type="transmembrane region" description="Helical" evidence="1">
    <location>
        <begin position="312"/>
        <end position="332"/>
    </location>
</feature>
<dbReference type="Proteomes" id="UP000664795">
    <property type="component" value="Unassembled WGS sequence"/>
</dbReference>
<evidence type="ECO:0000256" key="1">
    <source>
        <dbReference type="SAM" id="Phobius"/>
    </source>
</evidence>
<feature type="transmembrane region" description="Helical" evidence="1">
    <location>
        <begin position="288"/>
        <end position="305"/>
    </location>
</feature>
<accession>A0A939G9G2</accession>
<sequence length="392" mass="44630">MPTPTSAVSPPSSSSFTTLLTRFHRLVDGWLQGDNWLWKVVVLGLITPLIFFPTHPGLWNLPTEYWAAFQTKFYFWDTIEDQLIHPLQPIICYDEKPGCHEEKMVFRLFLPALLAVVRGRIGVYAVQLLCWPVFLYLLAREAEQLTHSRSVALYLTLSVMGLYIGGAFPFDFIICGDAFAYFFLLLAAVSRNRFVLTISLFLAYWVDERSLINSAYVLIYRCLVVAKDQPVFGRQNWLTGGAVLGSWIAYLGLRFGLGYLYHAETPTNSAGFDFLTTLPLHSNLLKLGRSYELLWALVLVGLWGLWQQRQTLLLISTLAALTVSMVVSVMVADTSRSMGYGLVLFLIVLPPALAQLRLSRLQHLLLIVALFCVFFPTRYLLLYRPEIMYLFE</sequence>
<keyword evidence="1" id="KW-0472">Membrane</keyword>
<dbReference type="EMBL" id="JAFMYU010000014">
    <property type="protein sequence ID" value="MBO0932760.1"/>
    <property type="molecule type" value="Genomic_DNA"/>
</dbReference>
<evidence type="ECO:0000313" key="3">
    <source>
        <dbReference type="Proteomes" id="UP000664795"/>
    </source>
</evidence>
<feature type="transmembrane region" description="Helical" evidence="1">
    <location>
        <begin position="338"/>
        <end position="356"/>
    </location>
</feature>
<keyword evidence="3" id="KW-1185">Reference proteome</keyword>
<proteinExistence type="predicted"/>
<dbReference type="AlphaFoldDB" id="A0A939G9G2"/>
<keyword evidence="1" id="KW-0812">Transmembrane</keyword>
<gene>
    <name evidence="2" type="ORF">J2I48_17250</name>
</gene>
<feature type="transmembrane region" description="Helical" evidence="1">
    <location>
        <begin position="237"/>
        <end position="261"/>
    </location>
</feature>
<feature type="transmembrane region" description="Helical" evidence="1">
    <location>
        <begin position="180"/>
        <end position="206"/>
    </location>
</feature>
<protein>
    <submittedName>
        <fullName evidence="2">Uncharacterized protein</fullName>
    </submittedName>
</protein>
<feature type="transmembrane region" description="Helical" evidence="1">
    <location>
        <begin position="363"/>
        <end position="382"/>
    </location>
</feature>
<dbReference type="RefSeq" id="WP_207336724.1">
    <property type="nucleotide sequence ID" value="NZ_JAFMYU010000014.1"/>
</dbReference>
<name>A0A939G9G2_9BACT</name>
<comment type="caution">
    <text evidence="2">The sequence shown here is derived from an EMBL/GenBank/DDBJ whole genome shotgun (WGS) entry which is preliminary data.</text>
</comment>
<keyword evidence="1" id="KW-1133">Transmembrane helix</keyword>
<evidence type="ECO:0000313" key="2">
    <source>
        <dbReference type="EMBL" id="MBO0932760.1"/>
    </source>
</evidence>